<evidence type="ECO:0000256" key="7">
    <source>
        <dbReference type="PIRSR" id="PIRSR630616-2"/>
    </source>
</evidence>
<dbReference type="InterPro" id="IPR000719">
    <property type="entry name" value="Prot_kinase_dom"/>
</dbReference>
<evidence type="ECO:0000256" key="4">
    <source>
        <dbReference type="ARBA" id="ARBA00022777"/>
    </source>
</evidence>
<keyword evidence="2" id="KW-0808">Transferase</keyword>
<dbReference type="OrthoDB" id="193931at2759"/>
<dbReference type="KEGG" id="tva:4755154"/>
<gene>
    <name evidence="10" type="ORF">TVAG_498970</name>
</gene>
<evidence type="ECO:0000256" key="8">
    <source>
        <dbReference type="PIRSR" id="PIRSR630616-3"/>
    </source>
</evidence>
<reference evidence="10" key="2">
    <citation type="journal article" date="2007" name="Science">
        <title>Draft genome sequence of the sexually transmitted pathogen Trichomonas vaginalis.</title>
        <authorList>
            <person name="Carlton J.M."/>
            <person name="Hirt R.P."/>
            <person name="Silva J.C."/>
            <person name="Delcher A.L."/>
            <person name="Schatz M."/>
            <person name="Zhao Q."/>
            <person name="Wortman J.R."/>
            <person name="Bidwell S.L."/>
            <person name="Alsmark U.C.M."/>
            <person name="Besteiro S."/>
            <person name="Sicheritz-Ponten T."/>
            <person name="Noel C.J."/>
            <person name="Dacks J.B."/>
            <person name="Foster P.G."/>
            <person name="Simillion C."/>
            <person name="Van de Peer Y."/>
            <person name="Miranda-Saavedra D."/>
            <person name="Barton G.J."/>
            <person name="Westrop G.D."/>
            <person name="Mueller S."/>
            <person name="Dessi D."/>
            <person name="Fiori P.L."/>
            <person name="Ren Q."/>
            <person name="Paulsen I."/>
            <person name="Zhang H."/>
            <person name="Bastida-Corcuera F.D."/>
            <person name="Simoes-Barbosa A."/>
            <person name="Brown M.T."/>
            <person name="Hayes R.D."/>
            <person name="Mukherjee M."/>
            <person name="Okumura C.Y."/>
            <person name="Schneider R."/>
            <person name="Smith A.J."/>
            <person name="Vanacova S."/>
            <person name="Villalvazo M."/>
            <person name="Haas B.J."/>
            <person name="Pertea M."/>
            <person name="Feldblyum T.V."/>
            <person name="Utterback T.R."/>
            <person name="Shu C.L."/>
            <person name="Osoegawa K."/>
            <person name="de Jong P.J."/>
            <person name="Hrdy I."/>
            <person name="Horvathova L."/>
            <person name="Zubacova Z."/>
            <person name="Dolezal P."/>
            <person name="Malik S.B."/>
            <person name="Logsdon J.M. Jr."/>
            <person name="Henze K."/>
            <person name="Gupta A."/>
            <person name="Wang C.C."/>
            <person name="Dunne R.L."/>
            <person name="Upcroft J.A."/>
            <person name="Upcroft P."/>
            <person name="White O."/>
            <person name="Salzberg S.L."/>
            <person name="Tang P."/>
            <person name="Chiu C.-H."/>
            <person name="Lee Y.-S."/>
            <person name="Embley T.M."/>
            <person name="Coombs G.H."/>
            <person name="Mottram J.C."/>
            <person name="Tachezy J."/>
            <person name="Fraser-Liggett C.M."/>
            <person name="Johnson P.J."/>
        </authorList>
    </citation>
    <scope>NUCLEOTIDE SEQUENCE [LARGE SCALE GENOMIC DNA]</scope>
    <source>
        <strain evidence="10">G3</strain>
    </source>
</reference>
<dbReference type="SMART" id="SM00220">
    <property type="entry name" value="S_TKc"/>
    <property type="match status" value="1"/>
</dbReference>
<evidence type="ECO:0000256" key="2">
    <source>
        <dbReference type="ARBA" id="ARBA00022679"/>
    </source>
</evidence>
<dbReference type="OMA" id="SEMRAGC"/>
<dbReference type="EMBL" id="DS113718">
    <property type="protein sequence ID" value="EAX97361.1"/>
    <property type="molecule type" value="Genomic_DNA"/>
</dbReference>
<dbReference type="InterPro" id="IPR011009">
    <property type="entry name" value="Kinase-like_dom_sf"/>
</dbReference>
<dbReference type="VEuPathDB" id="TrichDB:TVAGG3_0801290"/>
<dbReference type="Pfam" id="PF00069">
    <property type="entry name" value="Pkinase"/>
    <property type="match status" value="1"/>
</dbReference>
<dbReference type="GO" id="GO:0005524">
    <property type="term" value="F:ATP binding"/>
    <property type="evidence" value="ECO:0007669"/>
    <property type="project" value="UniProtKB-KW"/>
</dbReference>
<feature type="binding site" evidence="7">
    <location>
        <position position="42"/>
    </location>
    <ligand>
        <name>ATP</name>
        <dbReference type="ChEBI" id="CHEBI:30616"/>
    </ligand>
</feature>
<dbReference type="eggNOG" id="KOG0586">
    <property type="taxonomic scope" value="Eukaryota"/>
</dbReference>
<keyword evidence="1" id="KW-0723">Serine/threonine-protein kinase</keyword>
<dbReference type="Proteomes" id="UP000001542">
    <property type="component" value="Unassembled WGS sequence"/>
</dbReference>
<dbReference type="STRING" id="5722.A2FCK2"/>
<evidence type="ECO:0000256" key="5">
    <source>
        <dbReference type="ARBA" id="ARBA00022840"/>
    </source>
</evidence>
<dbReference type="SUPFAM" id="SSF56112">
    <property type="entry name" value="Protein kinase-like (PK-like)"/>
    <property type="match status" value="1"/>
</dbReference>
<dbReference type="PROSITE" id="PS50011">
    <property type="entry name" value="PROTEIN_KINASE_DOM"/>
    <property type="match status" value="1"/>
</dbReference>
<feature type="binding site" evidence="7">
    <location>
        <position position="155"/>
    </location>
    <ligand>
        <name>ATP</name>
        <dbReference type="ChEBI" id="CHEBI:30616"/>
    </ligand>
</feature>
<evidence type="ECO:0000259" key="9">
    <source>
        <dbReference type="PROSITE" id="PS50011"/>
    </source>
</evidence>
<evidence type="ECO:0000256" key="3">
    <source>
        <dbReference type="ARBA" id="ARBA00022741"/>
    </source>
</evidence>
<reference evidence="10" key="1">
    <citation type="submission" date="2006-10" db="EMBL/GenBank/DDBJ databases">
        <authorList>
            <person name="Amadeo P."/>
            <person name="Zhao Q."/>
            <person name="Wortman J."/>
            <person name="Fraser-Liggett C."/>
            <person name="Carlton J."/>
        </authorList>
    </citation>
    <scope>NUCLEOTIDE SEQUENCE</scope>
    <source>
        <strain evidence="10">G3</strain>
    </source>
</reference>
<dbReference type="FunFam" id="1.10.510.10:FF:000759">
    <property type="entry name" value="CAMK/CAMKL/AMPK protein kinase"/>
    <property type="match status" value="1"/>
</dbReference>
<evidence type="ECO:0000313" key="11">
    <source>
        <dbReference type="Proteomes" id="UP000001542"/>
    </source>
</evidence>
<feature type="cross-link" description="Glycyl lysine isopeptide (Lys-Gly) (interchain with G-Cter in SUMO2)" evidence="8">
    <location>
        <position position="139"/>
    </location>
</feature>
<evidence type="ECO:0000256" key="1">
    <source>
        <dbReference type="ARBA" id="ARBA00022527"/>
    </source>
</evidence>
<dbReference type="PROSITE" id="PS00108">
    <property type="entry name" value="PROTEIN_KINASE_ST"/>
    <property type="match status" value="1"/>
</dbReference>
<evidence type="ECO:0000313" key="10">
    <source>
        <dbReference type="EMBL" id="EAX97361.1"/>
    </source>
</evidence>
<evidence type="ECO:0000256" key="6">
    <source>
        <dbReference type="PIRSR" id="PIRSR630616-1"/>
    </source>
</evidence>
<dbReference type="AlphaFoldDB" id="A2FCK2"/>
<keyword evidence="11" id="KW-1185">Reference proteome</keyword>
<keyword evidence="3 7" id="KW-0547">Nucleotide-binding</keyword>
<organism evidence="10 11">
    <name type="scientific">Trichomonas vaginalis (strain ATCC PRA-98 / G3)</name>
    <dbReference type="NCBI Taxonomy" id="412133"/>
    <lineage>
        <taxon>Eukaryota</taxon>
        <taxon>Metamonada</taxon>
        <taxon>Parabasalia</taxon>
        <taxon>Trichomonadida</taxon>
        <taxon>Trichomonadidae</taxon>
        <taxon>Trichomonas</taxon>
    </lineage>
</organism>
<sequence>MCLISDYLGRKGYTVLEIIDQSVHRTIYKARHNKTGAIVVIKVLPNSNNSHRRNVYDHAHEIQIMKMLDHPLTVDFYDAFSDDERTYIVMEYLPRGSLFEYILQNGKLSEQISNNIFTQLISAIDYLHNELHIVHRDIKAENVLLDQNFNVRLIDFGLAGRISKIFPKLDFSCGSIGYMAPEIFSGHGYDEQVDIWSTGVLLFALLTGYLPFSGQNSSDIKHNILHQNIEFPDYLSKDAKNLLSKMLERNPTKRISIQGIKQHSWFSFNQYNAISDFTHRIGHINSIILKPDQLILADIEALGIKTENLGTSLFMKDCTEATTAFKIIRRQRIDSEMLY</sequence>
<feature type="active site" description="Proton acceptor" evidence="6">
    <location>
        <position position="137"/>
    </location>
</feature>
<name>A2FCK2_TRIV3</name>
<feature type="domain" description="Protein kinase" evidence="9">
    <location>
        <begin position="13"/>
        <end position="266"/>
    </location>
</feature>
<dbReference type="InterPro" id="IPR008271">
    <property type="entry name" value="Ser/Thr_kinase_AS"/>
</dbReference>
<accession>A2FCK2</accession>
<dbReference type="Gene3D" id="1.10.510.10">
    <property type="entry name" value="Transferase(Phosphotransferase) domain 1"/>
    <property type="match status" value="1"/>
</dbReference>
<keyword evidence="5 7" id="KW-0067">ATP-binding</keyword>
<dbReference type="GO" id="GO:0004674">
    <property type="term" value="F:protein serine/threonine kinase activity"/>
    <property type="evidence" value="ECO:0000318"/>
    <property type="project" value="GO_Central"/>
</dbReference>
<keyword evidence="4 10" id="KW-0418">Kinase</keyword>
<dbReference type="InterPro" id="IPR030616">
    <property type="entry name" value="Aur-like"/>
</dbReference>
<protein>
    <submittedName>
        <fullName evidence="10">CAMK family protein kinase</fullName>
    </submittedName>
</protein>
<dbReference type="VEuPathDB" id="TrichDB:TVAG_498970"/>
<dbReference type="RefSeq" id="XP_001310291.1">
    <property type="nucleotide sequence ID" value="XM_001310290.1"/>
</dbReference>
<feature type="binding site" evidence="7">
    <location>
        <begin position="141"/>
        <end position="142"/>
    </location>
    <ligand>
        <name>ATP</name>
        <dbReference type="ChEBI" id="CHEBI:30616"/>
    </ligand>
</feature>
<dbReference type="SMR" id="A2FCK2"/>
<dbReference type="PANTHER" id="PTHR24350">
    <property type="entry name" value="SERINE/THREONINE-PROTEIN KINASE IAL-RELATED"/>
    <property type="match status" value="1"/>
</dbReference>
<dbReference type="InParanoid" id="A2FCK2"/>
<proteinExistence type="predicted"/>